<dbReference type="GO" id="GO:0016020">
    <property type="term" value="C:membrane"/>
    <property type="evidence" value="ECO:0007669"/>
    <property type="project" value="TreeGrafter"/>
</dbReference>
<feature type="compositionally biased region" description="Pro residues" evidence="4">
    <location>
        <begin position="1"/>
        <end position="14"/>
    </location>
</feature>
<accession>A0A7W7SPX3</accession>
<dbReference type="EMBL" id="JACHJW010000001">
    <property type="protein sequence ID" value="MBB4958778.1"/>
    <property type="molecule type" value="Genomic_DNA"/>
</dbReference>
<dbReference type="CDD" id="cd05233">
    <property type="entry name" value="SDR_c"/>
    <property type="match status" value="1"/>
</dbReference>
<dbReference type="PRINTS" id="PR00081">
    <property type="entry name" value="GDHRDH"/>
</dbReference>
<dbReference type="SUPFAM" id="SSF51735">
    <property type="entry name" value="NAD(P)-binding Rossmann-fold domains"/>
    <property type="match status" value="1"/>
</dbReference>
<dbReference type="Gene3D" id="3.40.50.720">
    <property type="entry name" value="NAD(P)-binding Rossmann-like Domain"/>
    <property type="match status" value="1"/>
</dbReference>
<evidence type="ECO:0008006" key="7">
    <source>
        <dbReference type="Google" id="ProtNLM"/>
    </source>
</evidence>
<comment type="similarity">
    <text evidence="1 3">Belongs to the short-chain dehydrogenases/reductases (SDR) family.</text>
</comment>
<sequence length="283" mass="30471">MSTAPDPRPTGPDPARPHGVPAAGVRRAVVTGATAGIGAAFARRLAAEGYHLLLVARDEHRLAASAAELTDRYGVPVEVLSADLSTDEGCAAVEERLRQPVDLLVNNAGISLNRSFLRSTVADEARLLRLNIHSVMRLTLAALPGMTDRRRGAVINVSSVAGFAALMPGSTYPASKAWVTNFSESTAHSVRPFGVRVMALCPGYTRTEFHDRAGINMSKTPGWMWLQADDVVRDALRDLRKGKVVSVPDWKYKLAVVGLRHTPRALLQAVGRKGRGRLGREEG</sequence>
<gene>
    <name evidence="5" type="ORF">FHR38_002511</name>
</gene>
<dbReference type="RefSeq" id="WP_184534816.1">
    <property type="nucleotide sequence ID" value="NZ_JACHJW010000001.1"/>
</dbReference>
<dbReference type="AlphaFoldDB" id="A0A7W7SPX3"/>
<evidence type="ECO:0000256" key="1">
    <source>
        <dbReference type="ARBA" id="ARBA00006484"/>
    </source>
</evidence>
<dbReference type="Proteomes" id="UP000578819">
    <property type="component" value="Unassembled WGS sequence"/>
</dbReference>
<protein>
    <recommendedName>
        <fullName evidence="7">Short-chain dehydrogenase</fullName>
    </recommendedName>
</protein>
<evidence type="ECO:0000313" key="5">
    <source>
        <dbReference type="EMBL" id="MBB4958778.1"/>
    </source>
</evidence>
<reference evidence="5 6" key="1">
    <citation type="submission" date="2020-08" db="EMBL/GenBank/DDBJ databases">
        <title>Sequencing the genomes of 1000 actinobacteria strains.</title>
        <authorList>
            <person name="Klenk H.-P."/>
        </authorList>
    </citation>
    <scope>NUCLEOTIDE SEQUENCE [LARGE SCALE GENOMIC DNA]</scope>
    <source>
        <strain evidence="5 6">DSM 45886</strain>
    </source>
</reference>
<evidence type="ECO:0000256" key="3">
    <source>
        <dbReference type="RuleBase" id="RU000363"/>
    </source>
</evidence>
<proteinExistence type="inferred from homology"/>
<feature type="region of interest" description="Disordered" evidence="4">
    <location>
        <begin position="1"/>
        <end position="21"/>
    </location>
</feature>
<dbReference type="InterPro" id="IPR036291">
    <property type="entry name" value="NAD(P)-bd_dom_sf"/>
</dbReference>
<evidence type="ECO:0000313" key="6">
    <source>
        <dbReference type="Proteomes" id="UP000578819"/>
    </source>
</evidence>
<evidence type="ECO:0000256" key="2">
    <source>
        <dbReference type="ARBA" id="ARBA00023002"/>
    </source>
</evidence>
<dbReference type="Pfam" id="PF00106">
    <property type="entry name" value="adh_short"/>
    <property type="match status" value="1"/>
</dbReference>
<evidence type="ECO:0000256" key="4">
    <source>
        <dbReference type="SAM" id="MobiDB-lite"/>
    </source>
</evidence>
<dbReference type="InterPro" id="IPR002347">
    <property type="entry name" value="SDR_fam"/>
</dbReference>
<comment type="caution">
    <text evidence="5">The sequence shown here is derived from an EMBL/GenBank/DDBJ whole genome shotgun (WGS) entry which is preliminary data.</text>
</comment>
<name>A0A7W7SPX3_9ACTN</name>
<dbReference type="GO" id="GO:0016491">
    <property type="term" value="F:oxidoreductase activity"/>
    <property type="evidence" value="ECO:0007669"/>
    <property type="project" value="UniProtKB-KW"/>
</dbReference>
<keyword evidence="2" id="KW-0560">Oxidoreductase</keyword>
<dbReference type="PANTHER" id="PTHR44196">
    <property type="entry name" value="DEHYDROGENASE/REDUCTASE SDR FAMILY MEMBER 7B"/>
    <property type="match status" value="1"/>
</dbReference>
<keyword evidence="6" id="KW-1185">Reference proteome</keyword>
<organism evidence="5 6">
    <name type="scientific">Micromonospora polyrhachis</name>
    <dbReference type="NCBI Taxonomy" id="1282883"/>
    <lineage>
        <taxon>Bacteria</taxon>
        <taxon>Bacillati</taxon>
        <taxon>Actinomycetota</taxon>
        <taxon>Actinomycetes</taxon>
        <taxon>Micromonosporales</taxon>
        <taxon>Micromonosporaceae</taxon>
        <taxon>Micromonospora</taxon>
    </lineage>
</organism>
<dbReference type="PRINTS" id="PR00080">
    <property type="entry name" value="SDRFAMILY"/>
</dbReference>
<dbReference type="PIRSF" id="PIRSF000126">
    <property type="entry name" value="11-beta-HSD1"/>
    <property type="match status" value="1"/>
</dbReference>
<dbReference type="PANTHER" id="PTHR44196:SF2">
    <property type="entry name" value="SHORT-CHAIN DEHYDROGENASE-RELATED"/>
    <property type="match status" value="1"/>
</dbReference>